<proteinExistence type="predicted"/>
<dbReference type="EMBL" id="JACZDF010000001">
    <property type="protein sequence ID" value="MBD9697929.1"/>
    <property type="molecule type" value="Genomic_DNA"/>
</dbReference>
<comment type="caution">
    <text evidence="1">The sequence shown here is derived from an EMBL/GenBank/DDBJ whole genome shotgun (WGS) entry which is preliminary data.</text>
</comment>
<organism evidence="1 2">
    <name type="scientific">Flavimobilis rhizosphaerae</name>
    <dbReference type="NCBI Taxonomy" id="2775421"/>
    <lineage>
        <taxon>Bacteria</taxon>
        <taxon>Bacillati</taxon>
        <taxon>Actinomycetota</taxon>
        <taxon>Actinomycetes</taxon>
        <taxon>Micrococcales</taxon>
        <taxon>Jonesiaceae</taxon>
        <taxon>Flavimobilis</taxon>
    </lineage>
</organism>
<evidence type="ECO:0000313" key="1">
    <source>
        <dbReference type="EMBL" id="MBD9697929.1"/>
    </source>
</evidence>
<keyword evidence="2" id="KW-1185">Reference proteome</keyword>
<reference evidence="1 2" key="1">
    <citation type="submission" date="2020-09" db="EMBL/GenBank/DDBJ databases">
        <title>Flavimobilis rhizosphaerae sp. nov., isolated from rhizosphere soil of Spartina alterniflora.</title>
        <authorList>
            <person name="Hanqin C."/>
        </authorList>
    </citation>
    <scope>NUCLEOTIDE SEQUENCE [LARGE SCALE GENOMIC DNA]</scope>
    <source>
        <strain evidence="1 2">GY 10621</strain>
    </source>
</reference>
<protein>
    <submittedName>
        <fullName evidence="1">Uncharacterized protein</fullName>
    </submittedName>
</protein>
<dbReference type="Proteomes" id="UP000642107">
    <property type="component" value="Unassembled WGS sequence"/>
</dbReference>
<sequence>MREPHGAILRTDDETRRLMMLQHSRLGLPAVALVTLGVLAACIPAPDDARATGTVTMMVDHVVYPTADELSDAADTVVRGVVRASEAEYVSLVPDTSSDDPQLNPQAGLSDDEIDAHLARRHGYVATAHSLEVTKVLRGEVEVGATVTVPQTGGTLGGVTFVVPGVAQMSVGDEYLLVTTAGTGGRLALVSPEQSIFTVGADGVLAPLAANPVGYVLRGTLADAREVFGG</sequence>
<accession>A0ABR9DLV5</accession>
<gene>
    <name evidence="1" type="ORF">IGS67_00235</name>
</gene>
<evidence type="ECO:0000313" key="2">
    <source>
        <dbReference type="Proteomes" id="UP000642107"/>
    </source>
</evidence>
<dbReference type="RefSeq" id="WP_192276573.1">
    <property type="nucleotide sequence ID" value="NZ_JACZDF010000001.1"/>
</dbReference>
<name>A0ABR9DLV5_9MICO</name>